<evidence type="ECO:0000313" key="5">
    <source>
        <dbReference type="WBParaSite" id="TREG1_99340.1"/>
    </source>
</evidence>
<dbReference type="InterPro" id="IPR050227">
    <property type="entry name" value="Rab"/>
</dbReference>
<feature type="compositionally biased region" description="Pro residues" evidence="3">
    <location>
        <begin position="195"/>
        <end position="204"/>
    </location>
</feature>
<dbReference type="CDD" id="cd00154">
    <property type="entry name" value="Rab"/>
    <property type="match status" value="1"/>
</dbReference>
<name>A0AA85KMN5_TRIRE</name>
<dbReference type="GO" id="GO:0003924">
    <property type="term" value="F:GTPase activity"/>
    <property type="evidence" value="ECO:0007669"/>
    <property type="project" value="InterPro"/>
</dbReference>
<organism evidence="4 6">
    <name type="scientific">Trichobilharzia regenti</name>
    <name type="common">Nasal bird schistosome</name>
    <dbReference type="NCBI Taxonomy" id="157069"/>
    <lineage>
        <taxon>Eukaryota</taxon>
        <taxon>Metazoa</taxon>
        <taxon>Spiralia</taxon>
        <taxon>Lophotrochozoa</taxon>
        <taxon>Platyhelminthes</taxon>
        <taxon>Trematoda</taxon>
        <taxon>Digenea</taxon>
        <taxon>Strigeidida</taxon>
        <taxon>Schistosomatoidea</taxon>
        <taxon>Schistosomatidae</taxon>
        <taxon>Trichobilharzia</taxon>
    </lineage>
</organism>
<dbReference type="PROSITE" id="PS51421">
    <property type="entry name" value="RAS"/>
    <property type="match status" value="1"/>
</dbReference>
<protein>
    <recommendedName>
        <fullName evidence="7">Ras-related protein Rab-18</fullName>
    </recommendedName>
</protein>
<evidence type="ECO:0000256" key="2">
    <source>
        <dbReference type="ARBA" id="ARBA00023134"/>
    </source>
</evidence>
<dbReference type="WBParaSite" id="TREG1_99340.1">
    <property type="protein sequence ID" value="TREG1_99340.1"/>
    <property type="gene ID" value="TREG1_99340"/>
</dbReference>
<evidence type="ECO:0008006" key="7">
    <source>
        <dbReference type="Google" id="ProtNLM"/>
    </source>
</evidence>
<dbReference type="WBParaSite" id="TREG1_99360.1">
    <property type="protein sequence ID" value="TREG1_99360.1"/>
    <property type="gene ID" value="TREG1_99360"/>
</dbReference>
<keyword evidence="4" id="KW-1185">Reference proteome</keyword>
<dbReference type="InterPro" id="IPR001806">
    <property type="entry name" value="Small_GTPase"/>
</dbReference>
<dbReference type="WBParaSite" id="TREG1_99350.1">
    <property type="protein sequence ID" value="TREG1_99350.1"/>
    <property type="gene ID" value="TREG1_99350"/>
</dbReference>
<dbReference type="Pfam" id="PF00071">
    <property type="entry name" value="Ras"/>
    <property type="match status" value="1"/>
</dbReference>
<dbReference type="NCBIfam" id="TIGR00231">
    <property type="entry name" value="small_GTP"/>
    <property type="match status" value="1"/>
</dbReference>
<dbReference type="InterPro" id="IPR027417">
    <property type="entry name" value="P-loop_NTPase"/>
</dbReference>
<dbReference type="GO" id="GO:0005525">
    <property type="term" value="F:GTP binding"/>
    <property type="evidence" value="ECO:0007669"/>
    <property type="project" value="UniProtKB-KW"/>
</dbReference>
<dbReference type="FunFam" id="3.40.50.300:FF:000808">
    <property type="entry name" value="Small GTP-binding protein, putative"/>
    <property type="match status" value="1"/>
</dbReference>
<dbReference type="SMART" id="SM00175">
    <property type="entry name" value="RAB"/>
    <property type="match status" value="1"/>
</dbReference>
<dbReference type="PROSITE" id="PS51419">
    <property type="entry name" value="RAB"/>
    <property type="match status" value="1"/>
</dbReference>
<evidence type="ECO:0000256" key="3">
    <source>
        <dbReference type="SAM" id="MobiDB-lite"/>
    </source>
</evidence>
<accession>A0AA85KMN5</accession>
<dbReference type="Proteomes" id="UP000050795">
    <property type="component" value="Unassembled WGS sequence"/>
</dbReference>
<dbReference type="PANTHER" id="PTHR47977">
    <property type="entry name" value="RAS-RELATED PROTEIN RAB"/>
    <property type="match status" value="1"/>
</dbReference>
<sequence>MSDEDSIRIKLILLGDSGVGKSSLIRRFVDDQFLVNEAATIGFDYKPYQMVLDGETVQFNIWDTAGAERYSGYLTPSFYRHANGALYVYDVTSMQSLSGVKYWAEQTEQFCGGRLLKMLVGNKIDLDGRVVSKKEGSDFARQLGSLFVETSAKTSENVRDAFVELVRKILQDPEFRASSSSSRPPQGIPLQSKQPDPPPSTCSC</sequence>
<dbReference type="SMART" id="SM00173">
    <property type="entry name" value="RAS"/>
    <property type="match status" value="1"/>
</dbReference>
<evidence type="ECO:0000313" key="6">
    <source>
        <dbReference type="WBParaSite" id="TREG1_99350.1"/>
    </source>
</evidence>
<proteinExistence type="predicted"/>
<keyword evidence="2" id="KW-0342">GTP-binding</keyword>
<dbReference type="SUPFAM" id="SSF52540">
    <property type="entry name" value="P-loop containing nucleoside triphosphate hydrolases"/>
    <property type="match status" value="1"/>
</dbReference>
<dbReference type="SMART" id="SM00174">
    <property type="entry name" value="RHO"/>
    <property type="match status" value="1"/>
</dbReference>
<dbReference type="AlphaFoldDB" id="A0AA85KMN5"/>
<evidence type="ECO:0000256" key="1">
    <source>
        <dbReference type="ARBA" id="ARBA00022741"/>
    </source>
</evidence>
<evidence type="ECO:0000313" key="4">
    <source>
        <dbReference type="Proteomes" id="UP000050795"/>
    </source>
</evidence>
<feature type="compositionally biased region" description="Polar residues" evidence="3">
    <location>
        <begin position="177"/>
        <end position="194"/>
    </location>
</feature>
<reference evidence="5 6" key="2">
    <citation type="submission" date="2023-11" db="UniProtKB">
        <authorList>
            <consortium name="WormBaseParasite"/>
        </authorList>
    </citation>
    <scope>IDENTIFICATION</scope>
</reference>
<dbReference type="Gene3D" id="3.40.50.300">
    <property type="entry name" value="P-loop containing nucleotide triphosphate hydrolases"/>
    <property type="match status" value="1"/>
</dbReference>
<dbReference type="PRINTS" id="PR00449">
    <property type="entry name" value="RASTRNSFRMNG"/>
</dbReference>
<feature type="region of interest" description="Disordered" evidence="3">
    <location>
        <begin position="174"/>
        <end position="204"/>
    </location>
</feature>
<reference evidence="4" key="1">
    <citation type="submission" date="2022-06" db="EMBL/GenBank/DDBJ databases">
        <authorList>
            <person name="Berger JAMES D."/>
            <person name="Berger JAMES D."/>
        </authorList>
    </citation>
    <scope>NUCLEOTIDE SEQUENCE [LARGE SCALE GENOMIC DNA]</scope>
</reference>
<dbReference type="SMART" id="SM00176">
    <property type="entry name" value="RAN"/>
    <property type="match status" value="1"/>
</dbReference>
<dbReference type="InterPro" id="IPR005225">
    <property type="entry name" value="Small_GTP-bd"/>
</dbReference>
<keyword evidence="1" id="KW-0547">Nucleotide-binding</keyword>